<evidence type="ECO:0000256" key="1">
    <source>
        <dbReference type="ARBA" id="ARBA00004651"/>
    </source>
</evidence>
<dbReference type="RefSeq" id="WP_214174161.1">
    <property type="nucleotide sequence ID" value="NZ_JAHCVK010000001.1"/>
</dbReference>
<keyword evidence="5 6" id="KW-0472">Membrane</keyword>
<keyword evidence="2" id="KW-1003">Cell membrane</keyword>
<comment type="caution">
    <text evidence="7">The sequence shown here is derived from an EMBL/GenBank/DDBJ whole genome shotgun (WGS) entry which is preliminary data.</text>
</comment>
<feature type="transmembrane region" description="Helical" evidence="6">
    <location>
        <begin position="230"/>
        <end position="249"/>
    </location>
</feature>
<dbReference type="NCBIfam" id="TIGR02454">
    <property type="entry name" value="ECF_T_CbiQ"/>
    <property type="match status" value="1"/>
</dbReference>
<protein>
    <submittedName>
        <fullName evidence="7">Cobalt ECF transporter T component CbiQ</fullName>
    </submittedName>
</protein>
<dbReference type="InterPro" id="IPR051611">
    <property type="entry name" value="ECF_transporter_component"/>
</dbReference>
<sequence>MHHFVRQPALDDHPLTRLDARVKLLSALALLLMVISCRGIVFPLLVAGICGGICLSLGVRPRVLALRFAEPLFIAGMVLVLKLFFTGTEPLFSFSLAGWEVVGHRDGLMEGVRIASRIAGAVTVVAAIGFATPFTDLMAALAWLRVPKGFIEVALFAWRYLFLLLDDAQVVYAAQKNRLGYACYRRGLRSFGTLAGALVIKAFDNSQNITTAMVQRGYDGTMPLMKHRPFHVGEVAVALLVVVGMGFVWSL</sequence>
<name>A0ABS5SAL0_9BACT</name>
<reference evidence="7 8" key="1">
    <citation type="submission" date="2021-05" db="EMBL/GenBank/DDBJ databases">
        <title>The draft genome of Geobacter luticola JCM 17780.</title>
        <authorList>
            <person name="Xu Z."/>
            <person name="Masuda Y."/>
            <person name="Itoh H."/>
            <person name="Senoo K."/>
        </authorList>
    </citation>
    <scope>NUCLEOTIDE SEQUENCE [LARGE SCALE GENOMIC DNA]</scope>
    <source>
        <strain evidence="7 8">JCM 17780</strain>
    </source>
</reference>
<feature type="transmembrane region" description="Helical" evidence="6">
    <location>
        <begin position="118"/>
        <end position="144"/>
    </location>
</feature>
<dbReference type="CDD" id="cd16914">
    <property type="entry name" value="EcfT"/>
    <property type="match status" value="1"/>
</dbReference>
<organism evidence="7 8">
    <name type="scientific">Geomobilimonas luticola</name>
    <dbReference type="NCBI Taxonomy" id="1114878"/>
    <lineage>
        <taxon>Bacteria</taxon>
        <taxon>Pseudomonadati</taxon>
        <taxon>Thermodesulfobacteriota</taxon>
        <taxon>Desulfuromonadia</taxon>
        <taxon>Geobacterales</taxon>
        <taxon>Geobacteraceae</taxon>
        <taxon>Geomobilimonas</taxon>
    </lineage>
</organism>
<keyword evidence="8" id="KW-1185">Reference proteome</keyword>
<comment type="subcellular location">
    <subcellularLocation>
        <location evidence="1">Cell membrane</location>
        <topology evidence="1">Multi-pass membrane protein</topology>
    </subcellularLocation>
</comment>
<dbReference type="EMBL" id="JAHCVK010000001">
    <property type="protein sequence ID" value="MBT0652205.1"/>
    <property type="molecule type" value="Genomic_DNA"/>
</dbReference>
<keyword evidence="3 6" id="KW-0812">Transmembrane</keyword>
<keyword evidence="4 6" id="KW-1133">Transmembrane helix</keyword>
<evidence type="ECO:0000256" key="5">
    <source>
        <dbReference type="ARBA" id="ARBA00023136"/>
    </source>
</evidence>
<evidence type="ECO:0000256" key="6">
    <source>
        <dbReference type="SAM" id="Phobius"/>
    </source>
</evidence>
<evidence type="ECO:0000313" key="8">
    <source>
        <dbReference type="Proteomes" id="UP000756860"/>
    </source>
</evidence>
<feature type="transmembrane region" description="Helical" evidence="6">
    <location>
        <begin position="64"/>
        <end position="85"/>
    </location>
</feature>
<feature type="transmembrane region" description="Helical" evidence="6">
    <location>
        <begin position="24"/>
        <end position="57"/>
    </location>
</feature>
<dbReference type="Pfam" id="PF02361">
    <property type="entry name" value="CbiQ"/>
    <property type="match status" value="1"/>
</dbReference>
<dbReference type="Proteomes" id="UP000756860">
    <property type="component" value="Unassembled WGS sequence"/>
</dbReference>
<dbReference type="PANTHER" id="PTHR34857">
    <property type="entry name" value="SLL0384 PROTEIN"/>
    <property type="match status" value="1"/>
</dbReference>
<evidence type="ECO:0000256" key="4">
    <source>
        <dbReference type="ARBA" id="ARBA00022989"/>
    </source>
</evidence>
<evidence type="ECO:0000256" key="3">
    <source>
        <dbReference type="ARBA" id="ARBA00022692"/>
    </source>
</evidence>
<gene>
    <name evidence="7" type="primary">cbiQ</name>
    <name evidence="7" type="ORF">KI810_04000</name>
</gene>
<dbReference type="PANTHER" id="PTHR34857:SF2">
    <property type="entry name" value="SLL0384 PROTEIN"/>
    <property type="match status" value="1"/>
</dbReference>
<evidence type="ECO:0000313" key="7">
    <source>
        <dbReference type="EMBL" id="MBT0652205.1"/>
    </source>
</evidence>
<accession>A0ABS5SAL0</accession>
<dbReference type="InterPro" id="IPR012809">
    <property type="entry name" value="ECF_CbiQ"/>
</dbReference>
<dbReference type="InterPro" id="IPR003339">
    <property type="entry name" value="ABC/ECF_trnsptr_transmembrane"/>
</dbReference>
<proteinExistence type="predicted"/>
<evidence type="ECO:0000256" key="2">
    <source>
        <dbReference type="ARBA" id="ARBA00022475"/>
    </source>
</evidence>